<dbReference type="GO" id="GO:0003677">
    <property type="term" value="F:DNA binding"/>
    <property type="evidence" value="ECO:0007669"/>
    <property type="project" value="InterPro"/>
</dbReference>
<accession>A0A1H0MIJ4</accession>
<evidence type="ECO:0000256" key="2">
    <source>
        <dbReference type="ARBA" id="ARBA00022705"/>
    </source>
</evidence>
<organism evidence="5 6">
    <name type="scientific">Nakamurella panacisegetis</name>
    <dbReference type="NCBI Taxonomy" id="1090615"/>
    <lineage>
        <taxon>Bacteria</taxon>
        <taxon>Bacillati</taxon>
        <taxon>Actinomycetota</taxon>
        <taxon>Actinomycetes</taxon>
        <taxon>Nakamurellales</taxon>
        <taxon>Nakamurellaceae</taxon>
        <taxon>Nakamurella</taxon>
    </lineage>
</organism>
<dbReference type="SMART" id="SM00482">
    <property type="entry name" value="POLAc"/>
    <property type="match status" value="1"/>
</dbReference>
<dbReference type="Pfam" id="PF00476">
    <property type="entry name" value="DNA_pol_A"/>
    <property type="match status" value="1"/>
</dbReference>
<dbReference type="OrthoDB" id="4414061at2"/>
<gene>
    <name evidence="5" type="ORF">SAMN04515671_2018</name>
</gene>
<dbReference type="RefSeq" id="WP_090475836.1">
    <property type="nucleotide sequence ID" value="NZ_LT629710.1"/>
</dbReference>
<dbReference type="Gene3D" id="3.30.70.370">
    <property type="match status" value="1"/>
</dbReference>
<dbReference type="STRING" id="1090615.SAMN04515671_2018"/>
<dbReference type="NCBIfam" id="NF011538">
    <property type="entry name" value="PRK14975.1-1"/>
    <property type="match status" value="1"/>
</dbReference>
<sequence length="552" mass="58780">MTTVIVALVSRGSGWQMQALSPEGQPVAEPEFVPDPATLGRLESDDVRWLWDTTEPIYAPLLPTGFRPLRCHDVTLTERILLGREGHYGAPAAAAAVHARVNGLAVPPDPASGTPVGHPTLFGPASPSSVDALSALATAYRDQVARIGDNRPLKLLVAAESAAALAAVEMGWLGLPLRADVLDRILTDALGPRPTAGTRPARLAELADQIVDAFGTPLNPDSPVELKAAFQRLGFDIESTRSWVIKDIDHPAVAPVLAYKELSRLFTANGWNWLAEWVRDGRFHAGYVPGGVVSGRWAARGGGALQIPKLVRQAVIADPGYTFVVADAAQLEPRVLAAISRDPVLQAVSQQNDLYTALADDGFGGDRAHAKVAMLGAMYGATSGEAGRLLGTLRRRYPVAMACVEDAARQGELGGTVQSVLGRTSPPPGPAWWDQLQAGSLPEATAAQEQRARQIARSWGRFTRNFVVQGSAADWAGVWLSGLRRDLRRVPGAELVFFQHDELVVHTPIGTAEQVGELTIAAAESARRLVFPGSTAATPVRPVVVDCYADAK</sequence>
<comment type="catalytic activity">
    <reaction evidence="3">
        <text>DNA(n) + a 2'-deoxyribonucleoside 5'-triphosphate = DNA(n+1) + diphosphate</text>
        <dbReference type="Rhea" id="RHEA:22508"/>
        <dbReference type="Rhea" id="RHEA-COMP:17339"/>
        <dbReference type="Rhea" id="RHEA-COMP:17340"/>
        <dbReference type="ChEBI" id="CHEBI:33019"/>
        <dbReference type="ChEBI" id="CHEBI:61560"/>
        <dbReference type="ChEBI" id="CHEBI:173112"/>
        <dbReference type="EC" id="2.7.7.7"/>
    </reaction>
</comment>
<evidence type="ECO:0000256" key="3">
    <source>
        <dbReference type="ARBA" id="ARBA00049244"/>
    </source>
</evidence>
<dbReference type="GO" id="GO:0003887">
    <property type="term" value="F:DNA-directed DNA polymerase activity"/>
    <property type="evidence" value="ECO:0007669"/>
    <property type="project" value="UniProtKB-EC"/>
</dbReference>
<dbReference type="SUPFAM" id="SSF56672">
    <property type="entry name" value="DNA/RNA polymerases"/>
    <property type="match status" value="1"/>
</dbReference>
<dbReference type="CDD" id="cd06444">
    <property type="entry name" value="DNA_pol_A"/>
    <property type="match status" value="1"/>
</dbReference>
<proteinExistence type="predicted"/>
<dbReference type="InterPro" id="IPR001098">
    <property type="entry name" value="DNA-dir_DNA_pol_A_palm_dom"/>
</dbReference>
<keyword evidence="2" id="KW-0235">DNA replication</keyword>
<dbReference type="InterPro" id="IPR002298">
    <property type="entry name" value="DNA_polymerase_A"/>
</dbReference>
<feature type="domain" description="DNA-directed DNA polymerase family A palm" evidence="4">
    <location>
        <begin position="308"/>
        <end position="511"/>
    </location>
</feature>
<dbReference type="EMBL" id="LT629710">
    <property type="protein sequence ID" value="SDO79960.1"/>
    <property type="molecule type" value="Genomic_DNA"/>
</dbReference>
<evidence type="ECO:0000313" key="5">
    <source>
        <dbReference type="EMBL" id="SDO79960.1"/>
    </source>
</evidence>
<dbReference type="GO" id="GO:0006261">
    <property type="term" value="P:DNA-templated DNA replication"/>
    <property type="evidence" value="ECO:0007669"/>
    <property type="project" value="InterPro"/>
</dbReference>
<dbReference type="InterPro" id="IPR043502">
    <property type="entry name" value="DNA/RNA_pol_sf"/>
</dbReference>
<dbReference type="GO" id="GO:0006302">
    <property type="term" value="P:double-strand break repair"/>
    <property type="evidence" value="ECO:0007669"/>
    <property type="project" value="TreeGrafter"/>
</dbReference>
<evidence type="ECO:0000256" key="1">
    <source>
        <dbReference type="ARBA" id="ARBA00012417"/>
    </source>
</evidence>
<keyword evidence="6" id="KW-1185">Reference proteome</keyword>
<evidence type="ECO:0000313" key="6">
    <source>
        <dbReference type="Proteomes" id="UP000198741"/>
    </source>
</evidence>
<dbReference type="AlphaFoldDB" id="A0A1H0MIJ4"/>
<dbReference type="Proteomes" id="UP000198741">
    <property type="component" value="Chromosome I"/>
</dbReference>
<evidence type="ECO:0000259" key="4">
    <source>
        <dbReference type="SMART" id="SM00482"/>
    </source>
</evidence>
<dbReference type="EC" id="2.7.7.7" evidence="1"/>
<dbReference type="PANTHER" id="PTHR10133:SF27">
    <property type="entry name" value="DNA POLYMERASE NU"/>
    <property type="match status" value="1"/>
</dbReference>
<dbReference type="PANTHER" id="PTHR10133">
    <property type="entry name" value="DNA POLYMERASE I"/>
    <property type="match status" value="1"/>
</dbReference>
<dbReference type="Gene3D" id="1.10.150.20">
    <property type="entry name" value="5' to 3' exonuclease, C-terminal subdomain"/>
    <property type="match status" value="1"/>
</dbReference>
<name>A0A1H0MIJ4_9ACTN</name>
<protein>
    <recommendedName>
        <fullName evidence="1">DNA-directed DNA polymerase</fullName>
        <ecNumber evidence="1">2.7.7.7</ecNumber>
    </recommendedName>
</protein>
<reference evidence="5 6" key="1">
    <citation type="submission" date="2016-10" db="EMBL/GenBank/DDBJ databases">
        <authorList>
            <person name="de Groot N.N."/>
        </authorList>
    </citation>
    <scope>NUCLEOTIDE SEQUENCE [LARGE SCALE GENOMIC DNA]</scope>
    <source>
        <strain evidence="6">P4-7,KCTC 19426,CECT 7604</strain>
    </source>
</reference>